<dbReference type="Gene3D" id="1.10.8.10">
    <property type="entry name" value="DNA helicase RuvA subunit, C-terminal domain"/>
    <property type="match status" value="1"/>
</dbReference>
<dbReference type="Proteomes" id="UP000191144">
    <property type="component" value="Chromosome E"/>
</dbReference>
<name>A0A1G4JLK2_9SACH</name>
<dbReference type="SUPFAM" id="SSF48452">
    <property type="entry name" value="TPR-like"/>
    <property type="match status" value="1"/>
</dbReference>
<evidence type="ECO:0000313" key="3">
    <source>
        <dbReference type="EMBL" id="SCU91484.1"/>
    </source>
</evidence>
<dbReference type="SUPFAM" id="SSF46565">
    <property type="entry name" value="Chaperone J-domain"/>
    <property type="match status" value="1"/>
</dbReference>
<organism evidence="3 4">
    <name type="scientific">Lachancea meyersii CBS 8951</name>
    <dbReference type="NCBI Taxonomy" id="1266667"/>
    <lineage>
        <taxon>Eukaryota</taxon>
        <taxon>Fungi</taxon>
        <taxon>Dikarya</taxon>
        <taxon>Ascomycota</taxon>
        <taxon>Saccharomycotina</taxon>
        <taxon>Saccharomycetes</taxon>
        <taxon>Saccharomycetales</taxon>
        <taxon>Saccharomycetaceae</taxon>
        <taxon>Lachancea</taxon>
    </lineage>
</organism>
<dbReference type="CDD" id="cd14329">
    <property type="entry name" value="UBA_SWA2p_like"/>
    <property type="match status" value="1"/>
</dbReference>
<feature type="compositionally biased region" description="Low complexity" evidence="1">
    <location>
        <begin position="233"/>
        <end position="260"/>
    </location>
</feature>
<dbReference type="Gene3D" id="1.25.40.10">
    <property type="entry name" value="Tetratricopeptide repeat domain"/>
    <property type="match status" value="1"/>
</dbReference>
<evidence type="ECO:0000313" key="4">
    <source>
        <dbReference type="Proteomes" id="UP000191144"/>
    </source>
</evidence>
<sequence length="607" mass="67936">MADPFANLFSTFKGGEKDVDTEKSRPGVALSSQNVPHSGLDRKLSKNTELDELFESKTVASSKKTVADDLDSAFEMFNSPPPPQLPEASIEAVTQQQQTPTPEPYIVDEVKDMEIAKLMSLGMDWEKAASHYDRGILYDRLVEKKIARKSAARQANPIPSEEPDLFSLASGWLNKGRTFLDSTFRQPSDSQSVSLSQQIAARSEYSNSPFLRNSSTNSSTSNVFGRDSSTDNRSSSPVPALPSRPSRPSRSPGSPRTNSPALSEKSDSLPASLVDFEAPANVQQNEEEKLLDFDSPAKLRQENVTLSAHLSPIELHSYQEFKNKASKAFVAGDYDLALQNYEKTNNTLPAGHPWRTVSLSNMIVCQLKLGQYRHAIQGASEALVGIPSQDLDQEIPSMVPVKTYKDIWTKVQSNKAEALEATEDYKNAFATYQLLIEKGMASKKILDGRLRCQKVLEPEKFKAPPQTRTKIKSVTSNASSRSPSTSVPPNSTQSQTQQTSELEEQRFLLHDKVEQRVFSWSSDYENNLRELLSRLHLILDWCDWKEVPSSTLVMPKKVKITYLRAAAKTHPDKIQESWPLERKMIAEHVFVILSKAWELFKEEHNIS</sequence>
<accession>A0A1G4JLK2</accession>
<evidence type="ECO:0000256" key="1">
    <source>
        <dbReference type="SAM" id="MobiDB-lite"/>
    </source>
</evidence>
<dbReference type="InterPro" id="IPR009060">
    <property type="entry name" value="UBA-like_sf"/>
</dbReference>
<feature type="region of interest" description="Disordered" evidence="1">
    <location>
        <begin position="462"/>
        <end position="501"/>
    </location>
</feature>
<dbReference type="Gene3D" id="1.10.287.110">
    <property type="entry name" value="DnaJ domain"/>
    <property type="match status" value="1"/>
</dbReference>
<reference evidence="4" key="1">
    <citation type="submission" date="2016-03" db="EMBL/GenBank/DDBJ databases">
        <authorList>
            <person name="Devillers Hugo."/>
        </authorList>
    </citation>
    <scope>NUCLEOTIDE SEQUENCE [LARGE SCALE GENOMIC DNA]</scope>
</reference>
<dbReference type="PANTHER" id="PTHR46014:SF1">
    <property type="entry name" value="TETRATRICOPEPTIDE REPEAT PROTEIN 1"/>
    <property type="match status" value="1"/>
</dbReference>
<evidence type="ECO:0000259" key="2">
    <source>
        <dbReference type="Pfam" id="PF09145"/>
    </source>
</evidence>
<keyword evidence="4" id="KW-1185">Reference proteome</keyword>
<dbReference type="InterPro" id="IPR052769">
    <property type="entry name" value="TPR_domain_protein"/>
</dbReference>
<feature type="region of interest" description="Disordered" evidence="1">
    <location>
        <begin position="206"/>
        <end position="267"/>
    </location>
</feature>
<feature type="domain" description="SWA2-like ubiquitin-associated" evidence="2">
    <location>
        <begin position="106"/>
        <end position="148"/>
    </location>
</feature>
<dbReference type="SUPFAM" id="SSF46934">
    <property type="entry name" value="UBA-like"/>
    <property type="match status" value="1"/>
</dbReference>
<dbReference type="EMBL" id="LT598481">
    <property type="protein sequence ID" value="SCU91484.1"/>
    <property type="molecule type" value="Genomic_DNA"/>
</dbReference>
<dbReference type="AlphaFoldDB" id="A0A1G4JLK2"/>
<protein>
    <submittedName>
        <fullName evidence="3">LAME_0E12684g1_1</fullName>
    </submittedName>
</protein>
<dbReference type="InterPro" id="IPR036869">
    <property type="entry name" value="J_dom_sf"/>
</dbReference>
<gene>
    <name evidence="3" type="ORF">LAME_0E12684G</name>
</gene>
<proteinExistence type="predicted"/>
<feature type="compositionally biased region" description="Basic and acidic residues" evidence="1">
    <location>
        <begin position="14"/>
        <end position="25"/>
    </location>
</feature>
<feature type="compositionally biased region" description="Low complexity" evidence="1">
    <location>
        <begin position="213"/>
        <end position="222"/>
    </location>
</feature>
<dbReference type="Pfam" id="PF09145">
    <property type="entry name" value="Ubiq-assoc"/>
    <property type="match status" value="1"/>
</dbReference>
<feature type="region of interest" description="Disordered" evidence="1">
    <location>
        <begin position="1"/>
        <end position="44"/>
    </location>
</feature>
<dbReference type="PANTHER" id="PTHR46014">
    <property type="entry name" value="TETRATRICOPEPTIDE REPEAT PROTEIN 1"/>
    <property type="match status" value="1"/>
</dbReference>
<dbReference type="InterPro" id="IPR015228">
    <property type="entry name" value="SWA2_UBA"/>
</dbReference>
<dbReference type="OrthoDB" id="1717591at2759"/>
<feature type="compositionally biased region" description="Low complexity" evidence="1">
    <location>
        <begin position="473"/>
        <end position="500"/>
    </location>
</feature>
<dbReference type="InterPro" id="IPR011990">
    <property type="entry name" value="TPR-like_helical_dom_sf"/>
</dbReference>